<dbReference type="GO" id="GO:0016020">
    <property type="term" value="C:membrane"/>
    <property type="evidence" value="ECO:0007669"/>
    <property type="project" value="UniProtKB-SubCell"/>
</dbReference>
<dbReference type="HOGENOM" id="CLU_158937_0_0_1"/>
<sequence length="87" mass="9890">AAPGFTGIVELHNTIFFYLIVICVGVFWVLGSVMYYYNSKNSPIVYKYLNHGTLIELIWTITPALILTIIAFPSFRLLYLLDEVTSP</sequence>
<evidence type="ECO:0000256" key="2">
    <source>
        <dbReference type="ARBA" id="ARBA00007866"/>
    </source>
</evidence>
<feature type="transmembrane region" description="Helical" evidence="6">
    <location>
        <begin position="15"/>
        <end position="37"/>
    </location>
</feature>
<dbReference type="STRING" id="936435.F8QI96"/>
<dbReference type="InterPro" id="IPR011759">
    <property type="entry name" value="Cyt_c_oxidase_su2_TM_dom"/>
</dbReference>
<evidence type="ECO:0000256" key="3">
    <source>
        <dbReference type="ARBA" id="ARBA00022692"/>
    </source>
</evidence>
<feature type="transmembrane region" description="Helical" evidence="6">
    <location>
        <begin position="57"/>
        <end position="81"/>
    </location>
</feature>
<dbReference type="InterPro" id="IPR045187">
    <property type="entry name" value="CcO_II"/>
</dbReference>
<dbReference type="GO" id="GO:0004129">
    <property type="term" value="F:cytochrome-c oxidase activity"/>
    <property type="evidence" value="ECO:0007669"/>
    <property type="project" value="InterPro"/>
</dbReference>
<comment type="subcellular location">
    <subcellularLocation>
        <location evidence="1">Membrane</location>
        <topology evidence="1">Multi-pass membrane protein</topology>
    </subcellularLocation>
</comment>
<name>F8QI96_SERL3</name>
<keyword evidence="9" id="KW-1185">Reference proteome</keyword>
<comment type="similarity">
    <text evidence="2">Belongs to the cytochrome c oxidase subunit 2 family.</text>
</comment>
<keyword evidence="5 6" id="KW-0472">Membrane</keyword>
<dbReference type="AlphaFoldDB" id="F8QI96"/>
<organism evidence="9">
    <name type="scientific">Serpula lacrymans var. lacrymans (strain S7.3)</name>
    <name type="common">Dry rot fungus</name>
    <dbReference type="NCBI Taxonomy" id="936435"/>
    <lineage>
        <taxon>Eukaryota</taxon>
        <taxon>Fungi</taxon>
        <taxon>Dikarya</taxon>
        <taxon>Basidiomycota</taxon>
        <taxon>Agaricomycotina</taxon>
        <taxon>Agaricomycetes</taxon>
        <taxon>Agaricomycetidae</taxon>
        <taxon>Boletales</taxon>
        <taxon>Coniophorineae</taxon>
        <taxon>Serpulaceae</taxon>
        <taxon>Serpula</taxon>
    </lineage>
</organism>
<dbReference type="SUPFAM" id="SSF81464">
    <property type="entry name" value="Cytochrome c oxidase subunit II-like, transmembrane region"/>
    <property type="match status" value="1"/>
</dbReference>
<evidence type="ECO:0000256" key="1">
    <source>
        <dbReference type="ARBA" id="ARBA00004141"/>
    </source>
</evidence>
<keyword evidence="4 6" id="KW-1133">Transmembrane helix</keyword>
<dbReference type="EMBL" id="GL945521">
    <property type="protein sequence ID" value="EGN91973.1"/>
    <property type="molecule type" value="Genomic_DNA"/>
</dbReference>
<dbReference type="InParanoid" id="F8QI96"/>
<evidence type="ECO:0000313" key="9">
    <source>
        <dbReference type="Proteomes" id="UP000008063"/>
    </source>
</evidence>
<protein>
    <recommendedName>
        <fullName evidence="7">Cytochrome oxidase subunit II transmembrane region profile domain-containing protein</fullName>
    </recommendedName>
</protein>
<proteinExistence type="inferred from homology"/>
<dbReference type="PANTHER" id="PTHR22888">
    <property type="entry name" value="CYTOCHROME C OXIDASE, SUBUNIT II"/>
    <property type="match status" value="1"/>
</dbReference>
<feature type="domain" description="Cytochrome oxidase subunit II transmembrane region profile" evidence="7">
    <location>
        <begin position="1"/>
        <end position="85"/>
    </location>
</feature>
<keyword evidence="3 6" id="KW-0812">Transmembrane</keyword>
<dbReference type="InterPro" id="IPR036257">
    <property type="entry name" value="Cyt_c_oxidase_su2_TM_sf"/>
</dbReference>
<dbReference type="PRINTS" id="PR01166">
    <property type="entry name" value="CYCOXIDASEII"/>
</dbReference>
<dbReference type="GO" id="GO:0042773">
    <property type="term" value="P:ATP synthesis coupled electron transport"/>
    <property type="evidence" value="ECO:0007669"/>
    <property type="project" value="TreeGrafter"/>
</dbReference>
<feature type="non-terminal residue" evidence="8">
    <location>
        <position position="87"/>
    </location>
</feature>
<evidence type="ECO:0000313" key="8">
    <source>
        <dbReference type="EMBL" id="EGN91973.1"/>
    </source>
</evidence>
<dbReference type="Proteomes" id="UP000008063">
    <property type="component" value="Unassembled WGS sequence"/>
</dbReference>
<feature type="non-terminal residue" evidence="8">
    <location>
        <position position="1"/>
    </location>
</feature>
<evidence type="ECO:0000256" key="5">
    <source>
        <dbReference type="ARBA" id="ARBA00023136"/>
    </source>
</evidence>
<dbReference type="PANTHER" id="PTHR22888:SF9">
    <property type="entry name" value="CYTOCHROME C OXIDASE SUBUNIT 2"/>
    <property type="match status" value="1"/>
</dbReference>
<accession>F8QI96</accession>
<evidence type="ECO:0000256" key="6">
    <source>
        <dbReference type="SAM" id="Phobius"/>
    </source>
</evidence>
<gene>
    <name evidence="8" type="ORF">SERLA73DRAFT_17518</name>
</gene>
<evidence type="ECO:0000259" key="7">
    <source>
        <dbReference type="PROSITE" id="PS50999"/>
    </source>
</evidence>
<dbReference type="Gene3D" id="1.10.287.90">
    <property type="match status" value="1"/>
</dbReference>
<dbReference type="PROSITE" id="PS50999">
    <property type="entry name" value="COX2_TM"/>
    <property type="match status" value="1"/>
</dbReference>
<reference evidence="9" key="1">
    <citation type="journal article" date="2011" name="Science">
        <title>The plant cell wall-decomposing machinery underlies the functional diversity of forest fungi.</title>
        <authorList>
            <person name="Eastwood D.C."/>
            <person name="Floudas D."/>
            <person name="Binder M."/>
            <person name="Majcherczyk A."/>
            <person name="Schneider P."/>
            <person name="Aerts A."/>
            <person name="Asiegbu F.O."/>
            <person name="Baker S.E."/>
            <person name="Barry K."/>
            <person name="Bendiksby M."/>
            <person name="Blumentritt M."/>
            <person name="Coutinho P.M."/>
            <person name="Cullen D."/>
            <person name="de Vries R.P."/>
            <person name="Gathman A."/>
            <person name="Goodell B."/>
            <person name="Henrissat B."/>
            <person name="Ihrmark K."/>
            <person name="Kauserud H."/>
            <person name="Kohler A."/>
            <person name="LaButti K."/>
            <person name="Lapidus A."/>
            <person name="Lavin J.L."/>
            <person name="Lee Y.-H."/>
            <person name="Lindquist E."/>
            <person name="Lilly W."/>
            <person name="Lucas S."/>
            <person name="Morin E."/>
            <person name="Murat C."/>
            <person name="Oguiza J.A."/>
            <person name="Park J."/>
            <person name="Pisabarro A.G."/>
            <person name="Riley R."/>
            <person name="Rosling A."/>
            <person name="Salamov A."/>
            <person name="Schmidt O."/>
            <person name="Schmutz J."/>
            <person name="Skrede I."/>
            <person name="Stenlid J."/>
            <person name="Wiebenga A."/>
            <person name="Xie X."/>
            <person name="Kuees U."/>
            <person name="Hibbett D.S."/>
            <person name="Hoffmeister D."/>
            <person name="Hoegberg N."/>
            <person name="Martin F."/>
            <person name="Grigoriev I.V."/>
            <person name="Watkinson S.C."/>
        </authorList>
    </citation>
    <scope>NUCLEOTIDE SEQUENCE [LARGE SCALE GENOMIC DNA]</scope>
    <source>
        <strain evidence="9">strain S7.3</strain>
    </source>
</reference>
<evidence type="ECO:0000256" key="4">
    <source>
        <dbReference type="ARBA" id="ARBA00022989"/>
    </source>
</evidence>
<dbReference type="Pfam" id="PF02790">
    <property type="entry name" value="COX2_TM"/>
    <property type="match status" value="1"/>
</dbReference>